<sequence>MLKRIQAKHEQNSSKKNCKMIKDKAIKELMIKQFAKSKSKKYHKHQLMVKTSQIQHSIAAYRETQFCQMIVRLEIKIMIHDHDYLAASLSEDNNSSSASEKMKKEDFEIVMFSDENDKENNKTENN</sequence>
<proteinExistence type="predicted"/>
<name>E9DJL6_COCPS</name>
<dbReference type="AlphaFoldDB" id="E9DJL6"/>
<reference evidence="2" key="2">
    <citation type="submission" date="2010-03" db="EMBL/GenBank/DDBJ databases">
        <title>The genome sequence of Coccidioides posadasii strain Silveira.</title>
        <authorList>
            <consortium name="The Broad Institute Genome Sequencing Center for Infectious Disease"/>
            <person name="Neafsey D."/>
            <person name="Orbach M."/>
            <person name="Henn M.R."/>
            <person name="Cole G.T."/>
            <person name="Galgiani J."/>
            <person name="Gardner M.J."/>
            <person name="Kirkland T.N."/>
            <person name="Taylor J.W."/>
            <person name="Young S.K."/>
            <person name="Zeng Q."/>
            <person name="Koehrsen M."/>
            <person name="Alvarado L."/>
            <person name="Berlin A."/>
            <person name="Borenstein D."/>
            <person name="Chapman S.B."/>
            <person name="Chen Z."/>
            <person name="Engels R."/>
            <person name="Freedman E."/>
            <person name="Gellesch M."/>
            <person name="Goldberg J."/>
            <person name="Griggs A."/>
            <person name="Gujja S."/>
            <person name="Heilman E."/>
            <person name="Heiman D."/>
            <person name="Howarth C."/>
            <person name="Jen D."/>
            <person name="Larson L."/>
            <person name="Mehta T."/>
            <person name="Neiman D."/>
            <person name="Park D."/>
            <person name="Pearson M."/>
            <person name="Richards J."/>
            <person name="Roberts A."/>
            <person name="Saif S."/>
            <person name="Shea T."/>
            <person name="Shenoy N."/>
            <person name="Sisk P."/>
            <person name="Stolte C."/>
            <person name="Sykes S."/>
            <person name="Walk T."/>
            <person name="White J."/>
            <person name="Yandava C."/>
            <person name="Haas B."/>
            <person name="Nusbaum C."/>
            <person name="Birren B."/>
        </authorList>
    </citation>
    <scope>NUCLEOTIDE SEQUENCE [LARGE SCALE GENOMIC DNA]</scope>
    <source>
        <strain evidence="2">RMSCC 757 / Silveira</strain>
    </source>
</reference>
<gene>
    <name evidence="1" type="ORF">CPSG_10029</name>
</gene>
<organism evidence="2">
    <name type="scientific">Coccidioides posadasii (strain RMSCC 757 / Silveira)</name>
    <name type="common">Valley fever fungus</name>
    <dbReference type="NCBI Taxonomy" id="443226"/>
    <lineage>
        <taxon>Eukaryota</taxon>
        <taxon>Fungi</taxon>
        <taxon>Dikarya</taxon>
        <taxon>Ascomycota</taxon>
        <taxon>Pezizomycotina</taxon>
        <taxon>Eurotiomycetes</taxon>
        <taxon>Eurotiomycetidae</taxon>
        <taxon>Onygenales</taxon>
        <taxon>Onygenaceae</taxon>
        <taxon>Coccidioides</taxon>
    </lineage>
</organism>
<dbReference type="EMBL" id="GL636518">
    <property type="protein sequence ID" value="EFW13386.1"/>
    <property type="molecule type" value="Genomic_DNA"/>
</dbReference>
<reference evidence="2" key="1">
    <citation type="journal article" date="2010" name="Genome Res.">
        <title>Population genomic sequencing of Coccidioides fungi reveals recent hybridization and transposon control.</title>
        <authorList>
            <person name="Neafsey D.E."/>
            <person name="Barker B.M."/>
            <person name="Sharpton T.J."/>
            <person name="Stajich J.E."/>
            <person name="Park D.J."/>
            <person name="Whiston E."/>
            <person name="Hung C.-Y."/>
            <person name="McMahan C."/>
            <person name="White J."/>
            <person name="Sykes S."/>
            <person name="Heiman D."/>
            <person name="Young S."/>
            <person name="Zeng Q."/>
            <person name="Abouelleil A."/>
            <person name="Aftuck L."/>
            <person name="Bessette D."/>
            <person name="Brown A."/>
            <person name="FitzGerald M."/>
            <person name="Lui A."/>
            <person name="Macdonald J.P."/>
            <person name="Priest M."/>
            <person name="Orbach M.J."/>
            <person name="Galgiani J.N."/>
            <person name="Kirkland T.N."/>
            <person name="Cole G.T."/>
            <person name="Birren B.W."/>
            <person name="Henn M.R."/>
            <person name="Taylor J.W."/>
            <person name="Rounsley S.D."/>
        </authorList>
    </citation>
    <scope>NUCLEOTIDE SEQUENCE [LARGE SCALE GENOMIC DNA]</scope>
    <source>
        <strain evidence="2">RMSCC 757 / Silveira</strain>
    </source>
</reference>
<dbReference type="Proteomes" id="UP000002497">
    <property type="component" value="Unassembled WGS sequence"/>
</dbReference>
<dbReference type="OrthoDB" id="4211163at2759"/>
<dbReference type="VEuPathDB" id="FungiDB:CPSG_10029"/>
<protein>
    <submittedName>
        <fullName evidence="1">Uncharacterized protein</fullName>
    </submittedName>
</protein>
<dbReference type="HOGENOM" id="CLU_107657_1_0_1"/>
<dbReference type="OMA" id="QTHIHAM"/>
<evidence type="ECO:0000313" key="1">
    <source>
        <dbReference type="EMBL" id="EFW13386.1"/>
    </source>
</evidence>
<accession>E9DJL6</accession>
<keyword evidence="2" id="KW-1185">Reference proteome</keyword>
<evidence type="ECO:0000313" key="2">
    <source>
        <dbReference type="Proteomes" id="UP000002497"/>
    </source>
</evidence>